<protein>
    <submittedName>
        <fullName evidence="10">Uncharacterized protein</fullName>
    </submittedName>
</protein>
<keyword evidence="4" id="KW-0067">ATP-binding</keyword>
<evidence type="ECO:0000256" key="7">
    <source>
        <dbReference type="SAM" id="MobiDB-lite"/>
    </source>
</evidence>
<feature type="domain" description="Glutamate-ammonia ligase adenylyltransferase repeated" evidence="8">
    <location>
        <begin position="119"/>
        <end position="367"/>
    </location>
</feature>
<proteinExistence type="predicted"/>
<evidence type="ECO:0000259" key="9">
    <source>
        <dbReference type="Pfam" id="PF08335"/>
    </source>
</evidence>
<dbReference type="Pfam" id="PF08335">
    <property type="entry name" value="GlnD_UR_UTase"/>
    <property type="match status" value="1"/>
</dbReference>
<keyword evidence="5" id="KW-0460">Magnesium</keyword>
<dbReference type="CDD" id="cd05401">
    <property type="entry name" value="NT_GlnE_GlnD_like"/>
    <property type="match status" value="1"/>
</dbReference>
<keyword evidence="1" id="KW-0808">Transferase</keyword>
<keyword evidence="2" id="KW-0548">Nucleotidyltransferase</keyword>
<keyword evidence="11" id="KW-1185">Reference proteome</keyword>
<evidence type="ECO:0000256" key="4">
    <source>
        <dbReference type="ARBA" id="ARBA00022840"/>
    </source>
</evidence>
<dbReference type="Gene3D" id="1.20.120.330">
    <property type="entry name" value="Nucleotidyltransferases domain 2"/>
    <property type="match status" value="1"/>
</dbReference>
<evidence type="ECO:0000256" key="1">
    <source>
        <dbReference type="ARBA" id="ARBA00022679"/>
    </source>
</evidence>
<dbReference type="InterPro" id="IPR023057">
    <property type="entry name" value="GlnE"/>
</dbReference>
<evidence type="ECO:0000256" key="6">
    <source>
        <dbReference type="ARBA" id="ARBA00023268"/>
    </source>
</evidence>
<dbReference type="GO" id="GO:0000820">
    <property type="term" value="P:regulation of glutamine family amino acid metabolic process"/>
    <property type="evidence" value="ECO:0007669"/>
    <property type="project" value="TreeGrafter"/>
</dbReference>
<gene>
    <name evidence="10" type="ORF">PP769_15390</name>
</gene>
<dbReference type="PANTHER" id="PTHR30621:SF0">
    <property type="entry name" value="BIFUNCTIONAL GLUTAMINE SYNTHETASE ADENYLYLTRANSFERASE_ADENYLYL-REMOVING ENZYME"/>
    <property type="match status" value="1"/>
</dbReference>
<evidence type="ECO:0000313" key="10">
    <source>
        <dbReference type="EMBL" id="WNM57342.1"/>
    </source>
</evidence>
<feature type="domain" description="PII-uridylyltransferase/Glutamine-synthetase adenylyltransferase" evidence="9">
    <location>
        <begin position="403"/>
        <end position="538"/>
    </location>
</feature>
<dbReference type="RefSeq" id="WP_312641704.1">
    <property type="nucleotide sequence ID" value="NZ_CP116967.1"/>
</dbReference>
<dbReference type="InterPro" id="IPR013546">
    <property type="entry name" value="PII_UdlTrfase/GS_AdlTrfase"/>
</dbReference>
<dbReference type="GO" id="GO:0005829">
    <property type="term" value="C:cytosol"/>
    <property type="evidence" value="ECO:0007669"/>
    <property type="project" value="TreeGrafter"/>
</dbReference>
<dbReference type="Proteomes" id="UP001302719">
    <property type="component" value="Chromosome"/>
</dbReference>
<dbReference type="EMBL" id="CP116967">
    <property type="protein sequence ID" value="WNM57342.1"/>
    <property type="molecule type" value="Genomic_DNA"/>
</dbReference>
<dbReference type="InterPro" id="IPR043519">
    <property type="entry name" value="NT_sf"/>
</dbReference>
<evidence type="ECO:0000256" key="2">
    <source>
        <dbReference type="ARBA" id="ARBA00022695"/>
    </source>
</evidence>
<evidence type="ECO:0000313" key="11">
    <source>
        <dbReference type="Proteomes" id="UP001302719"/>
    </source>
</evidence>
<evidence type="ECO:0000256" key="5">
    <source>
        <dbReference type="ARBA" id="ARBA00022842"/>
    </source>
</evidence>
<sequence>MSAFTPHTASEGDPSAASLPDPTPLLLASGLPSRDVAHILEAYSLQDWKRADQNLQAMAGEPVTRKALATILPAVLSSVGRTADPDQAINEWERYVDSGIQRLQLFQYLAMVPHVVEVLGAAFGNSPAMAQTFIRDPLLVYWIEDDGVLRRRMTRVALEAHVQAALSTVTSFEAKCEALRRLKRREMLRIGIRDLLGIATPVETYTVLSDLASAVIQAVYELVNRELTLRFGDFGEGTSTGKMGDGFSVLAMGKLGGWELNYSSDVDLIYVYHAPEGMTRAGRGQTSISRALYCETLARELTAVLTAPTAEGALFRVDLRLRPEGMVGPLASSLEDALHYYAGRGRTWERLAFLKAKPIAGNLRVGEALIKGLTNFVYGHEEDEGQVFQAIHSLRSQILAKMIRRGEVDRHVKLGIGGIREIEFIVQALQLRWGQAYPKIRDRQTLKALVKLRHIEKLTAQEARLLKKSYVFLRNLEHKLQMVHEFQTHLLPSKTDEIAKCAVRMGYLKRGTVGQATEKFLNDYRRHTTTVHQLYERIMCSSSS</sequence>
<keyword evidence="6" id="KW-0511">Multifunctional enzyme</keyword>
<dbReference type="InterPro" id="IPR005190">
    <property type="entry name" value="GlnE_rpt_dom"/>
</dbReference>
<dbReference type="PANTHER" id="PTHR30621">
    <property type="entry name" value="GLUTAMINE SYNTHETASE ADENYLYLTRANSFERASE"/>
    <property type="match status" value="1"/>
</dbReference>
<dbReference type="SUPFAM" id="SSF81301">
    <property type="entry name" value="Nucleotidyltransferase"/>
    <property type="match status" value="1"/>
</dbReference>
<dbReference type="SUPFAM" id="SSF81593">
    <property type="entry name" value="Nucleotidyltransferase substrate binding subunit/domain"/>
    <property type="match status" value="1"/>
</dbReference>
<organism evidence="10 11">
    <name type="scientific">Candidatus Nitrospira allomarina</name>
    <dbReference type="NCBI Taxonomy" id="3020900"/>
    <lineage>
        <taxon>Bacteria</taxon>
        <taxon>Pseudomonadati</taxon>
        <taxon>Nitrospirota</taxon>
        <taxon>Nitrospiria</taxon>
        <taxon>Nitrospirales</taxon>
        <taxon>Nitrospiraceae</taxon>
        <taxon>Nitrospira</taxon>
    </lineage>
</organism>
<dbReference type="GO" id="GO:0008882">
    <property type="term" value="F:[glutamate-ammonia-ligase] adenylyltransferase activity"/>
    <property type="evidence" value="ECO:0007669"/>
    <property type="project" value="InterPro"/>
</dbReference>
<evidence type="ECO:0000259" key="8">
    <source>
        <dbReference type="Pfam" id="PF03710"/>
    </source>
</evidence>
<evidence type="ECO:0000256" key="3">
    <source>
        <dbReference type="ARBA" id="ARBA00022741"/>
    </source>
</evidence>
<dbReference type="KEGG" id="nall:PP769_15390"/>
<dbReference type="AlphaFoldDB" id="A0AA96JRB4"/>
<dbReference type="Gene3D" id="3.30.460.10">
    <property type="entry name" value="Beta Polymerase, domain 2"/>
    <property type="match status" value="1"/>
</dbReference>
<dbReference type="Pfam" id="PF03710">
    <property type="entry name" value="GlnE"/>
    <property type="match status" value="1"/>
</dbReference>
<reference evidence="10 11" key="1">
    <citation type="submission" date="2023-01" db="EMBL/GenBank/DDBJ databases">
        <title>Cultivation and genomic characterization of new, ubiquitous marine nitrite-oxidizing bacteria from the Nitrospirales.</title>
        <authorList>
            <person name="Mueller A.J."/>
            <person name="Daebeler A."/>
            <person name="Herbold C.W."/>
            <person name="Kirkegaard R.H."/>
            <person name="Daims H."/>
        </authorList>
    </citation>
    <scope>NUCLEOTIDE SEQUENCE [LARGE SCALE GENOMIC DNA]</scope>
    <source>
        <strain evidence="10 11">VA</strain>
    </source>
</reference>
<feature type="region of interest" description="Disordered" evidence="7">
    <location>
        <begin position="1"/>
        <end position="21"/>
    </location>
</feature>
<dbReference type="GO" id="GO:0005524">
    <property type="term" value="F:ATP binding"/>
    <property type="evidence" value="ECO:0007669"/>
    <property type="project" value="UniProtKB-KW"/>
</dbReference>
<keyword evidence="3" id="KW-0547">Nucleotide-binding</keyword>
<accession>A0AA96JRB4</accession>
<name>A0AA96JRB4_9BACT</name>